<gene>
    <name evidence="2" type="ORF">GCM10023226_05120</name>
</gene>
<accession>A0ABP8VVV2</accession>
<dbReference type="EMBL" id="BAABIM010000001">
    <property type="protein sequence ID" value="GAA4671496.1"/>
    <property type="molecule type" value="Genomic_DNA"/>
</dbReference>
<dbReference type="Proteomes" id="UP001500621">
    <property type="component" value="Unassembled WGS sequence"/>
</dbReference>
<dbReference type="InterPro" id="IPR037401">
    <property type="entry name" value="SnoaL-like"/>
</dbReference>
<name>A0ABP8VVV2_9ACTN</name>
<dbReference type="Gene3D" id="3.10.450.50">
    <property type="match status" value="1"/>
</dbReference>
<keyword evidence="3" id="KW-1185">Reference proteome</keyword>
<comment type="caution">
    <text evidence="2">The sequence shown here is derived from an EMBL/GenBank/DDBJ whole genome shotgun (WGS) entry which is preliminary data.</text>
</comment>
<evidence type="ECO:0000259" key="1">
    <source>
        <dbReference type="Pfam" id="PF13577"/>
    </source>
</evidence>
<proteinExistence type="predicted"/>
<dbReference type="Pfam" id="PF13577">
    <property type="entry name" value="SnoaL_4"/>
    <property type="match status" value="1"/>
</dbReference>
<sequence length="127" mass="14471">MVNLQLAAEVHQLLAAYGHAIDRCDAVGWAHLFHEDGVSTGPGRPDLRGRAELETWVRDHPRRDLLHTCTNIEVVGERDGVIDVRSHFVIHQRDETGYRVAVVGSYADQLVRTDGRLRFWRRHATAR</sequence>
<feature type="domain" description="SnoaL-like" evidence="1">
    <location>
        <begin position="5"/>
        <end position="123"/>
    </location>
</feature>
<dbReference type="InterPro" id="IPR032710">
    <property type="entry name" value="NTF2-like_dom_sf"/>
</dbReference>
<organism evidence="2 3">
    <name type="scientific">Nocardioides nanhaiensis</name>
    <dbReference type="NCBI Taxonomy" id="1476871"/>
    <lineage>
        <taxon>Bacteria</taxon>
        <taxon>Bacillati</taxon>
        <taxon>Actinomycetota</taxon>
        <taxon>Actinomycetes</taxon>
        <taxon>Propionibacteriales</taxon>
        <taxon>Nocardioidaceae</taxon>
        <taxon>Nocardioides</taxon>
    </lineage>
</organism>
<evidence type="ECO:0000313" key="3">
    <source>
        <dbReference type="Proteomes" id="UP001500621"/>
    </source>
</evidence>
<protein>
    <recommendedName>
        <fullName evidence="1">SnoaL-like domain-containing protein</fullName>
    </recommendedName>
</protein>
<evidence type="ECO:0000313" key="2">
    <source>
        <dbReference type="EMBL" id="GAA4671496.1"/>
    </source>
</evidence>
<reference evidence="3" key="1">
    <citation type="journal article" date="2019" name="Int. J. Syst. Evol. Microbiol.">
        <title>The Global Catalogue of Microorganisms (GCM) 10K type strain sequencing project: providing services to taxonomists for standard genome sequencing and annotation.</title>
        <authorList>
            <consortium name="The Broad Institute Genomics Platform"/>
            <consortium name="The Broad Institute Genome Sequencing Center for Infectious Disease"/>
            <person name="Wu L."/>
            <person name="Ma J."/>
        </authorList>
    </citation>
    <scope>NUCLEOTIDE SEQUENCE [LARGE SCALE GENOMIC DNA]</scope>
    <source>
        <strain evidence="3">JCM 18127</strain>
    </source>
</reference>
<dbReference type="RefSeq" id="WP_345262481.1">
    <property type="nucleotide sequence ID" value="NZ_BAABIM010000001.1"/>
</dbReference>
<dbReference type="SUPFAM" id="SSF54427">
    <property type="entry name" value="NTF2-like"/>
    <property type="match status" value="1"/>
</dbReference>